<comment type="subcellular location">
    <subcellularLocation>
        <location evidence="1">Membrane</location>
        <topology evidence="1">Multi-pass membrane protein</topology>
    </subcellularLocation>
</comment>
<keyword evidence="5 6" id="KW-0472">Membrane</keyword>
<comment type="similarity">
    <text evidence="2">Belongs to the ST7 family.</text>
</comment>
<evidence type="ECO:0000256" key="6">
    <source>
        <dbReference type="SAM" id="Phobius"/>
    </source>
</evidence>
<gene>
    <name evidence="7" type="primary">st7l</name>
    <name evidence="7" type="ORF">EYF80_043978</name>
</gene>
<accession>A0A4Z2FYP0</accession>
<dbReference type="EMBL" id="SRLO01000822">
    <property type="protein sequence ID" value="TNN45823.1"/>
    <property type="molecule type" value="Genomic_DNA"/>
</dbReference>
<evidence type="ECO:0000256" key="5">
    <source>
        <dbReference type="ARBA" id="ARBA00023136"/>
    </source>
</evidence>
<evidence type="ECO:0000256" key="4">
    <source>
        <dbReference type="ARBA" id="ARBA00022989"/>
    </source>
</evidence>
<dbReference type="OrthoDB" id="5914722at2759"/>
<dbReference type="Proteomes" id="UP000314294">
    <property type="component" value="Unassembled WGS sequence"/>
</dbReference>
<evidence type="ECO:0000313" key="8">
    <source>
        <dbReference type="Proteomes" id="UP000314294"/>
    </source>
</evidence>
<sequence>MEDTAGSNPQSLGFTEKLKSWLSWSWTYVCFIWFGMVLIMIYVLWSPLKLQESLTSASVFLNTLTPKFYVALTGTSSLISGLILIFEWWYFRKYGTSFIEQVSVSHLRPLLGGVESSSTTGLFASVNGEAEPRPSVSECKVWRNPLNLFRGAEYNRYTWVTGKEPLTYYDMNLSAQDHQTFFTGDTPQCAAAYVLLAEEEATTITEAERLFKKALSIAGKDINLLVYIKRRLAMCARKLGRIKEAVKMMRDLMKEFPLLGMLNIHENLLEALLELQAYADVQAVLAKYDDISLPKSATICYTSALLKARAVSDKFSPEAASRRGLSTAEMNAVEAIHRAVEFNPHVPKYLLEMKSLILPPEHILKRGDSEAVAYAFFHLQHWKRAEGALNLLHCTWEGTFHEVSVYPKKELPFFILFTAGLCSFTAMLAMLTHQFPELMGVFAKAFFSTLFAPLGFFADKMESFMPSSFWHQLTRI</sequence>
<organism evidence="7 8">
    <name type="scientific">Liparis tanakae</name>
    <name type="common">Tanaka's snailfish</name>
    <dbReference type="NCBI Taxonomy" id="230148"/>
    <lineage>
        <taxon>Eukaryota</taxon>
        <taxon>Metazoa</taxon>
        <taxon>Chordata</taxon>
        <taxon>Craniata</taxon>
        <taxon>Vertebrata</taxon>
        <taxon>Euteleostomi</taxon>
        <taxon>Actinopterygii</taxon>
        <taxon>Neopterygii</taxon>
        <taxon>Teleostei</taxon>
        <taxon>Neoteleostei</taxon>
        <taxon>Acanthomorphata</taxon>
        <taxon>Eupercaria</taxon>
        <taxon>Perciformes</taxon>
        <taxon>Cottioidei</taxon>
        <taxon>Cottales</taxon>
        <taxon>Liparidae</taxon>
        <taxon>Liparis</taxon>
    </lineage>
</organism>
<proteinExistence type="inferred from homology"/>
<evidence type="ECO:0000256" key="1">
    <source>
        <dbReference type="ARBA" id="ARBA00004141"/>
    </source>
</evidence>
<dbReference type="CDD" id="cd11557">
    <property type="entry name" value="ST7"/>
    <property type="match status" value="1"/>
</dbReference>
<evidence type="ECO:0000256" key="2">
    <source>
        <dbReference type="ARBA" id="ARBA00009751"/>
    </source>
</evidence>
<evidence type="ECO:0000256" key="3">
    <source>
        <dbReference type="ARBA" id="ARBA00022692"/>
    </source>
</evidence>
<feature type="transmembrane region" description="Helical" evidence="6">
    <location>
        <begin position="68"/>
        <end position="91"/>
    </location>
</feature>
<evidence type="ECO:0000313" key="7">
    <source>
        <dbReference type="EMBL" id="TNN45823.1"/>
    </source>
</evidence>
<dbReference type="GO" id="GO:0016020">
    <property type="term" value="C:membrane"/>
    <property type="evidence" value="ECO:0007669"/>
    <property type="project" value="UniProtKB-SubCell"/>
</dbReference>
<dbReference type="InterPro" id="IPR011990">
    <property type="entry name" value="TPR-like_helical_dom_sf"/>
</dbReference>
<dbReference type="SUPFAM" id="SSF48452">
    <property type="entry name" value="TPR-like"/>
    <property type="match status" value="1"/>
</dbReference>
<name>A0A4Z2FYP0_9TELE</name>
<protein>
    <submittedName>
        <fullName evidence="7">Suppressor of tumorigenicity 7 protein-like</fullName>
    </submittedName>
</protein>
<dbReference type="PANTHER" id="PTHR12745">
    <property type="entry name" value="SUPPRESSION OF TUMORIGENICITY 7"/>
    <property type="match status" value="1"/>
</dbReference>
<feature type="transmembrane region" description="Helical" evidence="6">
    <location>
        <begin position="26"/>
        <end position="48"/>
    </location>
</feature>
<dbReference type="Gene3D" id="1.25.40.10">
    <property type="entry name" value="Tetratricopeptide repeat domain"/>
    <property type="match status" value="1"/>
</dbReference>
<dbReference type="PANTHER" id="PTHR12745:SF11">
    <property type="entry name" value="SUPPRESSOR OF TUMORIGENICITY 7 PROTEIN-LIKE"/>
    <property type="match status" value="1"/>
</dbReference>
<feature type="transmembrane region" description="Helical" evidence="6">
    <location>
        <begin position="411"/>
        <end position="432"/>
    </location>
</feature>
<comment type="caution">
    <text evidence="7">The sequence shown here is derived from an EMBL/GenBank/DDBJ whole genome shotgun (WGS) entry which is preliminary data.</text>
</comment>
<dbReference type="InterPro" id="IPR007311">
    <property type="entry name" value="ST7"/>
</dbReference>
<keyword evidence="8" id="KW-1185">Reference proteome</keyword>
<keyword evidence="3 6" id="KW-0812">Transmembrane</keyword>
<dbReference type="AlphaFoldDB" id="A0A4Z2FYP0"/>
<dbReference type="Pfam" id="PF04184">
    <property type="entry name" value="ST7"/>
    <property type="match status" value="3"/>
</dbReference>
<keyword evidence="4 6" id="KW-1133">Transmembrane helix</keyword>
<reference evidence="7 8" key="1">
    <citation type="submission" date="2019-03" db="EMBL/GenBank/DDBJ databases">
        <title>First draft genome of Liparis tanakae, snailfish: a comprehensive survey of snailfish specific genes.</title>
        <authorList>
            <person name="Kim W."/>
            <person name="Song I."/>
            <person name="Jeong J.-H."/>
            <person name="Kim D."/>
            <person name="Kim S."/>
            <person name="Ryu S."/>
            <person name="Song J.Y."/>
            <person name="Lee S.K."/>
        </authorList>
    </citation>
    <scope>NUCLEOTIDE SEQUENCE [LARGE SCALE GENOMIC DNA]</scope>
    <source>
        <tissue evidence="7">Muscle</tissue>
    </source>
</reference>
<feature type="transmembrane region" description="Helical" evidence="6">
    <location>
        <begin position="438"/>
        <end position="458"/>
    </location>
</feature>